<protein>
    <recommendedName>
        <fullName evidence="3">NADH dehydrogenase [ubiquinone] 1 beta subcomplex subunit 6</fullName>
    </recommendedName>
</protein>
<comment type="caution">
    <text evidence="1">The sequence shown here is derived from an EMBL/GenBank/DDBJ whole genome shotgun (WGS) entry which is preliminary data.</text>
</comment>
<dbReference type="InterPro" id="IPR019174">
    <property type="entry name" value="NADH_DH_b-subcmplx_su6"/>
</dbReference>
<sequence length="163" mass="18854">MAQTAGVQPFPIAGRVASERERCIGMTEIEREWRKQWLKDQILSPCEPAYVEEYWRERINPIRRIYRFPLDVTFGVLSGVLGENRAADYRYIAGKLGLITIGILCTHYYFKYSGNDWTKKGGFRVVKSKPLVLPGQEGFPFITNRKMDDYAERGFKSSVLYAK</sequence>
<dbReference type="PANTHER" id="PTHR21106">
    <property type="entry name" value="NADH DEHYDROGENASE [UBIQUINONE] 1 BETA SUBCOMPLEX SUBUNIT 6"/>
    <property type="match status" value="1"/>
</dbReference>
<dbReference type="GO" id="GO:0006120">
    <property type="term" value="P:mitochondrial electron transport, NADH to ubiquinone"/>
    <property type="evidence" value="ECO:0007669"/>
    <property type="project" value="InterPro"/>
</dbReference>
<dbReference type="Proteomes" id="UP000663880">
    <property type="component" value="Unassembled WGS sequence"/>
</dbReference>
<evidence type="ECO:0008006" key="3">
    <source>
        <dbReference type="Google" id="ProtNLM"/>
    </source>
</evidence>
<dbReference type="GO" id="GO:0005739">
    <property type="term" value="C:mitochondrion"/>
    <property type="evidence" value="ECO:0007669"/>
    <property type="project" value="GOC"/>
</dbReference>
<evidence type="ECO:0000313" key="2">
    <source>
        <dbReference type="Proteomes" id="UP000663880"/>
    </source>
</evidence>
<accession>A0A821QN62</accession>
<dbReference type="EMBL" id="CAJOBZ010000009">
    <property type="protein sequence ID" value="CAF4828082.1"/>
    <property type="molecule type" value="Genomic_DNA"/>
</dbReference>
<dbReference type="OrthoDB" id="5824032at2759"/>
<evidence type="ECO:0000313" key="1">
    <source>
        <dbReference type="EMBL" id="CAF4828082.1"/>
    </source>
</evidence>
<name>A0A821QN62_9NEOP</name>
<dbReference type="AlphaFoldDB" id="A0A821QN62"/>
<reference evidence="1" key="1">
    <citation type="submission" date="2021-02" db="EMBL/GenBank/DDBJ databases">
        <authorList>
            <person name="Steward A R."/>
        </authorList>
    </citation>
    <scope>NUCLEOTIDE SEQUENCE</scope>
</reference>
<dbReference type="PANTHER" id="PTHR21106:SF2">
    <property type="entry name" value="NADH DEHYDROGENASE [UBIQUINONE] 1 BETA SUBCOMPLEX SUBUNIT 6"/>
    <property type="match status" value="1"/>
</dbReference>
<organism evidence="1 2">
    <name type="scientific">Pieris macdunnoughi</name>
    <dbReference type="NCBI Taxonomy" id="345717"/>
    <lineage>
        <taxon>Eukaryota</taxon>
        <taxon>Metazoa</taxon>
        <taxon>Ecdysozoa</taxon>
        <taxon>Arthropoda</taxon>
        <taxon>Hexapoda</taxon>
        <taxon>Insecta</taxon>
        <taxon>Pterygota</taxon>
        <taxon>Neoptera</taxon>
        <taxon>Endopterygota</taxon>
        <taxon>Lepidoptera</taxon>
        <taxon>Glossata</taxon>
        <taxon>Ditrysia</taxon>
        <taxon>Papilionoidea</taxon>
        <taxon>Pieridae</taxon>
        <taxon>Pierinae</taxon>
        <taxon>Pieris</taxon>
    </lineage>
</organism>
<dbReference type="Pfam" id="PF09782">
    <property type="entry name" value="NDUF_B6"/>
    <property type="match status" value="1"/>
</dbReference>
<gene>
    <name evidence="1" type="ORF">PMACD_LOCUS5055</name>
</gene>
<proteinExistence type="predicted"/>
<keyword evidence="2" id="KW-1185">Reference proteome</keyword>